<sequence length="73" mass="8089">MRKKCDPNGNPLTPEFATCIALLHGAKTCVRWRTSNSLGMSLLEKSEQQLMDTVTSAIDEAVRNLEALQEAVR</sequence>
<gene>
    <name evidence="1" type="ORF">Osc7112_6927</name>
</gene>
<dbReference type="KEGG" id="oni:Osc7112_6927"/>
<proteinExistence type="predicted"/>
<organism evidence="1 2">
    <name type="scientific">Phormidium nigroviride PCC 7112</name>
    <dbReference type="NCBI Taxonomy" id="179408"/>
    <lineage>
        <taxon>Bacteria</taxon>
        <taxon>Bacillati</taxon>
        <taxon>Cyanobacteriota</taxon>
        <taxon>Cyanophyceae</taxon>
        <taxon>Oscillatoriophycideae</taxon>
        <taxon>Oscillatoriales</taxon>
        <taxon>Oscillatoriaceae</taxon>
        <taxon>Phormidium</taxon>
    </lineage>
</organism>
<geneLocation type="plasmid" evidence="1 2">
    <name>pOSC7112.05</name>
</geneLocation>
<accession>K9VTW5</accession>
<evidence type="ECO:0000313" key="1">
    <source>
        <dbReference type="EMBL" id="AFZ11004.1"/>
    </source>
</evidence>
<dbReference type="EMBL" id="CP003619">
    <property type="protein sequence ID" value="AFZ11004.1"/>
    <property type="molecule type" value="Genomic_DNA"/>
</dbReference>
<keyword evidence="2" id="KW-1185">Reference proteome</keyword>
<dbReference type="Proteomes" id="UP000010478">
    <property type="component" value="Plasmid pOSC7112.05"/>
</dbReference>
<keyword evidence="1" id="KW-0614">Plasmid</keyword>
<dbReference type="AlphaFoldDB" id="K9VTW5"/>
<name>K9VTW5_9CYAN</name>
<evidence type="ECO:0000313" key="2">
    <source>
        <dbReference type="Proteomes" id="UP000010478"/>
    </source>
</evidence>
<reference evidence="1 2" key="1">
    <citation type="submission" date="2012-05" db="EMBL/GenBank/DDBJ databases">
        <title>Finished plasmid 5 of genome of Oscillatoria sp. PCC 7112.</title>
        <authorList>
            <consortium name="US DOE Joint Genome Institute"/>
            <person name="Gugger M."/>
            <person name="Coursin T."/>
            <person name="Rippka R."/>
            <person name="Tandeau De Marsac N."/>
            <person name="Huntemann M."/>
            <person name="Wei C.-L."/>
            <person name="Han J."/>
            <person name="Detter J.C."/>
            <person name="Han C."/>
            <person name="Tapia R."/>
            <person name="Davenport K."/>
            <person name="Daligault H."/>
            <person name="Erkkila T."/>
            <person name="Gu W."/>
            <person name="Munk A.C.C."/>
            <person name="Teshima H."/>
            <person name="Xu Y."/>
            <person name="Chain P."/>
            <person name="Chen A."/>
            <person name="Krypides N."/>
            <person name="Mavromatis K."/>
            <person name="Markowitz V."/>
            <person name="Szeto E."/>
            <person name="Ivanova N."/>
            <person name="Mikhailova N."/>
            <person name="Ovchinnikova G."/>
            <person name="Pagani I."/>
            <person name="Pati A."/>
            <person name="Goodwin L."/>
            <person name="Peters L."/>
            <person name="Pitluck S."/>
            <person name="Woyke T."/>
            <person name="Kerfeld C."/>
        </authorList>
    </citation>
    <scope>NUCLEOTIDE SEQUENCE [LARGE SCALE GENOMIC DNA]</scope>
    <source>
        <strain evidence="1 2">PCC 7112</strain>
        <plasmid evidence="1 2">pOSC7112.05</plasmid>
    </source>
</reference>
<dbReference type="HOGENOM" id="CLU_2701232_0_0_3"/>
<protein>
    <submittedName>
        <fullName evidence="1">Uncharacterized protein</fullName>
    </submittedName>
</protein>
<dbReference type="RefSeq" id="WP_015179909.1">
    <property type="nucleotide sequence ID" value="NC_019732.1"/>
</dbReference>